<protein>
    <recommendedName>
        <fullName evidence="4">EF-hand domain-containing protein</fullName>
    </recommendedName>
</protein>
<dbReference type="PROSITE" id="PS00018">
    <property type="entry name" value="EF_HAND_1"/>
    <property type="match status" value="1"/>
</dbReference>
<dbReference type="EMBL" id="CAJZBQ010000047">
    <property type="protein sequence ID" value="CAG9329268.1"/>
    <property type="molecule type" value="Genomic_DNA"/>
</dbReference>
<dbReference type="SMART" id="SM00054">
    <property type="entry name" value="EFh"/>
    <property type="match status" value="2"/>
</dbReference>
<gene>
    <name evidence="5" type="ORF">BSTOLATCC_MIC48094</name>
</gene>
<dbReference type="Proteomes" id="UP001162131">
    <property type="component" value="Unassembled WGS sequence"/>
</dbReference>
<accession>A0AAU9JTE2</accession>
<feature type="domain" description="EF-hand" evidence="4">
    <location>
        <begin position="2392"/>
        <end position="2427"/>
    </location>
</feature>
<dbReference type="GO" id="GO:0005509">
    <property type="term" value="F:calcium ion binding"/>
    <property type="evidence" value="ECO:0007669"/>
    <property type="project" value="InterPro"/>
</dbReference>
<comment type="caution">
    <text evidence="5">The sequence shown here is derived from an EMBL/GenBank/DDBJ whole genome shotgun (WGS) entry which is preliminary data.</text>
</comment>
<feature type="region of interest" description="Disordered" evidence="3">
    <location>
        <begin position="180"/>
        <end position="201"/>
    </location>
</feature>
<sequence length="2551" mass="289059">MASKLESWWSGSYPAFSMKHYETWLIYNKLISAVSAEEHFTKTTETGQEAYWVIDNCDIYEWFDSTSQTGEKFGHDKNSDTWFYEHWFVEEGIHIVAKTWHKYPHEWGVVIKYLPDHEVHTTWELGPIVKSFEESTKIGDVTNGTKQCVRCTPEGLEDYTEKFWSDPTSSGKEKVWTLGTSRGEEKEYQEGDKKWGESWKDDPDFDFNEKKEWKQEGDKYTGLDTGKKGDLSWEEKREKTPEHESQEKTWTRGDKKWGFVKDKKPDQAYKMDWEGKKPEVGTEGAKAAVAMERAKMVVPLTDLFRKQKAEVDASQDTLKSLVAMTPDLQEEAAKLADAISALEDPNFDDPLSIVAKLNELTDLQNKLEDLKQKSFKGISDQSVTSAQLNKILDADDAIVSALLPIIKPDRVHPFLHEHAGVKKDRENAVSLQDGVHVNDRYQNLAKSLIKMIGVGTFDGEETPEETQAINNKLARPIKELADTLHKGESTLDKIEANYKPNDEITQQIRAGQHQRLAEIDEGIASGQRYNILIDQIFRLARDQEDFKRELMGEDLVQKIADISAKDAELAKELAVTLEKPELPIIKTLSELEVPNQLAPQVEKLGRWTNVLRALLGKLIGMDDDTANEDNQEINDSIKKRGKGECVLPYDPVTLLKFLLVNGKITQDAVSRNIKDLAEGVGDESDQEQANEVCEQGINSVTGVVPDTAREALITIKTTIEELFPAISNEEELLEFLIQKSKDAVSQAASSGGAGGRRPKAVRVRSKKGAGPQSAIDITDLATESVKDSFETLEGMGALIYGSKPNIDERVSELRKFKDEVNNNMQENRTNMETVSDVFNVLNDLEKEKREFVMAPDIFKNLYTTLNKAHRLVDNGSKFFNVPVPPEVEELKDKPAENLADLTKRIGYIINVYFRMTGLPEDDENVDAAVAALTKKQTAASLPFDPVELLHSLRMKKDNDTDRLLWLAGLVGSDEQLAEAKDLVNSIHEAVHDEIPDNNTRALELLDDYLKTYPELEKEVERRLRDLLDQLMVKLREQEPSEDEIKSILTTLENLNLASKKLYEKASVAEHPELDTLVARKDKVPTEPHQLMPYYTELAADWSEFNLNEITKDGPPVTDEEARQVHYGVSKKMKLHPVVKLREIKPFFAGPDHNDVAKFIVYLNKAVGILSQAHPHDEQALIDKCSRRFEKLTELTPKRVGRLATRYSKLILRLLAKLLEKPVDEVITELEDQATTTVTQRTGSKTFSTVLWTEILKGQGLDVNAELICEAYNREQAMAIPVIEAMTKYFGTPDNKVVEKNLKAKSEDVLKEDHAPKIEHYAGLRLEQSRLVMSLNDKVMSVLERLRDIDSDKARTVKGSITETEMVIPEGEDLLKAQLNLFKQKEDEYSAQELDNVVDLVLRLLGRINLERELQKLRDAAKPKDNREAETIEMLRAIEEAEFKSIKGSYSTLQTLVSQLFPSLEADITPLKALTDPSGVATTIPQLASSILGGFDNANTIEQKKQSLLNDTPIKGKLADLIKLIAESASADDTETDTVFAGLFRLCGSSDDKAQAKDLKEARALQQGEPNTITDSLDLVSTNISKLLPSRQSQTKLQSKLVKEAGGLRSSIDDVDIQTEDLLKKAIRETANTISSDDAKTKDALDKVKKAIEKIEEESPANMPEVIQRVTDRLDQWEKLERLRKDLRERLSKEINRLKGDVQDKLNELQTTKATFEGQKVQYEAQIHLLQNSVEQNSKLVEKLTQESADKETVISELKIKVADATNEIENLKEEMSRTTEELDDANKELRNIRRVNKEKDTQIRDLQNSLDQLQRSSEKNFQGDKEKLELLDALKNDLRQAREELAAKSKHADELEDIVKAKDREIQKLTGEKAELEEKLAEQIREKNELKLHILKLETERNELEEKLKLGQAGNPEEIAYLEHMLEDKDKALNELEEQLESARRYQQLYALIKEEKEEQDTQIKSQEIDLSDLQRRIKELTSENENLKYKTRQVDKLQKDVAALQKENQNLKHKIDYLEEFSGDKSSDVQEAINKMTAEIAQKENQISELNDTIDKLRTELLGLHTRHSLAMNRNFLIRFINSYKNKQQQYFRTWMSKKTIKGDSHIVVATSTIEIPDNVEEKEKKHYEAAAIEMQEDNKTMIECNAVTKAIREAGIPNEKPISYLNVFKFLEDLMDKKFEADRKDLSERKTPKPMPDFLMEHLNKTFGISKLAMKHLAGLLPALDQLFSEGNKYAAFYCRLLQMFHPDPVPSSLSVYLVRARVGFHPLIDKLERTRQNQGKKASGPKGKASGRAAFEAAGTGGVALLSDVIELLYTMFMGDREMGTLALEYIKPEAVSHEDFVAYKICHKMAKLGKTPEAIFNMLDKDAGGTIDANEFISGTKEDLDLWISDENINKLMRLLDTRGNGEITKESFMAKINMKNLMEWNRSEDWVVSKASYLVALIDVYKAKQRKDTAFLFGEYEAFGTEGVNAEQFKSAALKYDPCLSDERVAQIWAEASQGNDSIGPKLFVKTITKYGIGGYGFGTFLIRELMDALAEAKAEDAKSQA</sequence>
<dbReference type="CDD" id="cd00051">
    <property type="entry name" value="EFh"/>
    <property type="match status" value="1"/>
</dbReference>
<feature type="compositionally biased region" description="Basic and acidic residues" evidence="3">
    <location>
        <begin position="182"/>
        <end position="201"/>
    </location>
</feature>
<dbReference type="Gene3D" id="1.10.287.1490">
    <property type="match status" value="1"/>
</dbReference>
<keyword evidence="6" id="KW-1185">Reference proteome</keyword>
<reference evidence="5" key="1">
    <citation type="submission" date="2021-09" db="EMBL/GenBank/DDBJ databases">
        <authorList>
            <consortium name="AG Swart"/>
            <person name="Singh M."/>
            <person name="Singh A."/>
            <person name="Seah K."/>
            <person name="Emmerich C."/>
        </authorList>
    </citation>
    <scope>NUCLEOTIDE SEQUENCE</scope>
    <source>
        <strain evidence="5">ATCC30299</strain>
    </source>
</reference>
<evidence type="ECO:0000313" key="5">
    <source>
        <dbReference type="EMBL" id="CAG9329268.1"/>
    </source>
</evidence>
<dbReference type="PROSITE" id="PS50222">
    <property type="entry name" value="EF_HAND_2"/>
    <property type="match status" value="2"/>
</dbReference>
<evidence type="ECO:0000256" key="2">
    <source>
        <dbReference type="SAM" id="Coils"/>
    </source>
</evidence>
<evidence type="ECO:0000256" key="1">
    <source>
        <dbReference type="ARBA" id="ARBA00022837"/>
    </source>
</evidence>
<feature type="coiled-coil region" evidence="2">
    <location>
        <begin position="1637"/>
        <end position="2068"/>
    </location>
</feature>
<dbReference type="InterPro" id="IPR011992">
    <property type="entry name" value="EF-hand-dom_pair"/>
</dbReference>
<keyword evidence="2" id="KW-0175">Coiled coil</keyword>
<feature type="compositionally biased region" description="Basic residues" evidence="3">
    <location>
        <begin position="756"/>
        <end position="767"/>
    </location>
</feature>
<name>A0AAU9JTE2_9CILI</name>
<feature type="domain" description="EF-hand" evidence="4">
    <location>
        <begin position="2361"/>
        <end position="2390"/>
    </location>
</feature>
<proteinExistence type="predicted"/>
<dbReference type="PANTHER" id="PTHR23159">
    <property type="entry name" value="CENTROSOMAL PROTEIN 2"/>
    <property type="match status" value="1"/>
</dbReference>
<dbReference type="InterPro" id="IPR002048">
    <property type="entry name" value="EF_hand_dom"/>
</dbReference>
<feature type="region of interest" description="Disordered" evidence="3">
    <location>
        <begin position="747"/>
        <end position="768"/>
    </location>
</feature>
<dbReference type="InterPro" id="IPR018247">
    <property type="entry name" value="EF_Hand_1_Ca_BS"/>
</dbReference>
<dbReference type="Gene3D" id="1.10.238.10">
    <property type="entry name" value="EF-hand"/>
    <property type="match status" value="1"/>
</dbReference>
<keyword evidence="1" id="KW-0106">Calcium</keyword>
<organism evidence="5 6">
    <name type="scientific">Blepharisma stoltei</name>
    <dbReference type="NCBI Taxonomy" id="1481888"/>
    <lineage>
        <taxon>Eukaryota</taxon>
        <taxon>Sar</taxon>
        <taxon>Alveolata</taxon>
        <taxon>Ciliophora</taxon>
        <taxon>Postciliodesmatophora</taxon>
        <taxon>Heterotrichea</taxon>
        <taxon>Heterotrichida</taxon>
        <taxon>Blepharismidae</taxon>
        <taxon>Blepharisma</taxon>
    </lineage>
</organism>
<dbReference type="PANTHER" id="PTHR23159:SF31">
    <property type="entry name" value="CENTROSOME-ASSOCIATED PROTEIN CEP250 ISOFORM X1"/>
    <property type="match status" value="1"/>
</dbReference>
<feature type="region of interest" description="Disordered" evidence="3">
    <location>
        <begin position="216"/>
        <end position="250"/>
    </location>
</feature>
<evidence type="ECO:0000313" key="6">
    <source>
        <dbReference type="Proteomes" id="UP001162131"/>
    </source>
</evidence>
<evidence type="ECO:0000259" key="4">
    <source>
        <dbReference type="PROSITE" id="PS50222"/>
    </source>
</evidence>
<evidence type="ECO:0000256" key="3">
    <source>
        <dbReference type="SAM" id="MobiDB-lite"/>
    </source>
</evidence>
<dbReference type="SUPFAM" id="SSF47473">
    <property type="entry name" value="EF-hand"/>
    <property type="match status" value="1"/>
</dbReference>